<dbReference type="InterPro" id="IPR035093">
    <property type="entry name" value="RelE/ParE_toxin_dom_sf"/>
</dbReference>
<name>A0A9W6MX50_9HYPH</name>
<dbReference type="Gene3D" id="3.30.2310.20">
    <property type="entry name" value="RelE-like"/>
    <property type="match status" value="1"/>
</dbReference>
<dbReference type="EMBL" id="BSFJ01000002">
    <property type="protein sequence ID" value="GLK70179.1"/>
    <property type="molecule type" value="Genomic_DNA"/>
</dbReference>
<dbReference type="Pfam" id="PF05016">
    <property type="entry name" value="ParE_toxin"/>
    <property type="match status" value="1"/>
</dbReference>
<dbReference type="InterPro" id="IPR007712">
    <property type="entry name" value="RelE/ParE_toxin"/>
</dbReference>
<dbReference type="RefSeq" id="WP_373878490.1">
    <property type="nucleotide sequence ID" value="NZ_BSFJ01000002.1"/>
</dbReference>
<evidence type="ECO:0000313" key="2">
    <source>
        <dbReference type="EMBL" id="GLK70179.1"/>
    </source>
</evidence>
<sequence>MKLVWSAWPLSDRDGIFSHIEADNASAAVSIDERTAGAVRRLCDFPESGRPGRIDGTCELVIAGTPHVAAYVVTETTASRPAWRAAMAGDTTRGLTFSPLESGSRIQRGGS</sequence>
<reference evidence="2" key="2">
    <citation type="submission" date="2023-01" db="EMBL/GenBank/DDBJ databases">
        <authorList>
            <person name="Sun Q."/>
            <person name="Evtushenko L."/>
        </authorList>
    </citation>
    <scope>NUCLEOTIDE SEQUENCE</scope>
    <source>
        <strain evidence="2">VKM B-2484</strain>
    </source>
</reference>
<keyword evidence="3" id="KW-1185">Reference proteome</keyword>
<evidence type="ECO:0008006" key="4">
    <source>
        <dbReference type="Google" id="ProtNLM"/>
    </source>
</evidence>
<accession>A0A9W6MX50</accession>
<evidence type="ECO:0000313" key="3">
    <source>
        <dbReference type="Proteomes" id="UP001143370"/>
    </source>
</evidence>
<gene>
    <name evidence="2" type="ORF">GCM10017643_02940</name>
</gene>
<comment type="caution">
    <text evidence="2">The sequence shown here is derived from an EMBL/GenBank/DDBJ whole genome shotgun (WGS) entry which is preliminary data.</text>
</comment>
<keyword evidence="1" id="KW-1277">Toxin-antitoxin system</keyword>
<reference evidence="2" key="1">
    <citation type="journal article" date="2014" name="Int. J. Syst. Evol. Microbiol.">
        <title>Complete genome sequence of Corynebacterium casei LMG S-19264T (=DSM 44701T), isolated from a smear-ripened cheese.</title>
        <authorList>
            <consortium name="US DOE Joint Genome Institute (JGI-PGF)"/>
            <person name="Walter F."/>
            <person name="Albersmeier A."/>
            <person name="Kalinowski J."/>
            <person name="Ruckert C."/>
        </authorList>
    </citation>
    <scope>NUCLEOTIDE SEQUENCE</scope>
    <source>
        <strain evidence="2">VKM B-2484</strain>
    </source>
</reference>
<organism evidence="2 3">
    <name type="scientific">Ancylobacter dichloromethanicus</name>
    <dbReference type="NCBI Taxonomy" id="518825"/>
    <lineage>
        <taxon>Bacteria</taxon>
        <taxon>Pseudomonadati</taxon>
        <taxon>Pseudomonadota</taxon>
        <taxon>Alphaproteobacteria</taxon>
        <taxon>Hyphomicrobiales</taxon>
        <taxon>Xanthobacteraceae</taxon>
        <taxon>Ancylobacter</taxon>
    </lineage>
</organism>
<evidence type="ECO:0000256" key="1">
    <source>
        <dbReference type="ARBA" id="ARBA00022649"/>
    </source>
</evidence>
<dbReference type="Proteomes" id="UP001143370">
    <property type="component" value="Unassembled WGS sequence"/>
</dbReference>
<proteinExistence type="predicted"/>
<dbReference type="AlphaFoldDB" id="A0A9W6MX50"/>
<protein>
    <recommendedName>
        <fullName evidence="4">Type II toxin-antitoxin system RelE/ParE family toxin</fullName>
    </recommendedName>
</protein>